<dbReference type="AlphaFoldDB" id="A0A1I2Q2A1"/>
<dbReference type="Proteomes" id="UP000199065">
    <property type="component" value="Unassembled WGS sequence"/>
</dbReference>
<gene>
    <name evidence="1" type="ORF">SAMN05660282_00250</name>
</gene>
<proteinExistence type="predicted"/>
<dbReference type="STRING" id="185761.SAMN05660282_00250"/>
<organism evidence="1 2">
    <name type="scientific">Corynebacterium spheniscorum</name>
    <dbReference type="NCBI Taxonomy" id="185761"/>
    <lineage>
        <taxon>Bacteria</taxon>
        <taxon>Bacillati</taxon>
        <taxon>Actinomycetota</taxon>
        <taxon>Actinomycetes</taxon>
        <taxon>Mycobacteriales</taxon>
        <taxon>Corynebacteriaceae</taxon>
        <taxon>Corynebacterium</taxon>
    </lineage>
</organism>
<evidence type="ECO:0000313" key="1">
    <source>
        <dbReference type="EMBL" id="SFG19956.1"/>
    </source>
</evidence>
<evidence type="ECO:0000313" key="2">
    <source>
        <dbReference type="Proteomes" id="UP000199065"/>
    </source>
</evidence>
<dbReference type="EMBL" id="FOPJ01000001">
    <property type="protein sequence ID" value="SFG19956.1"/>
    <property type="molecule type" value="Genomic_DNA"/>
</dbReference>
<accession>A0A1I2Q2A1</accession>
<name>A0A1I2Q2A1_9CORY</name>
<reference evidence="1 2" key="1">
    <citation type="submission" date="2016-10" db="EMBL/GenBank/DDBJ databases">
        <authorList>
            <person name="de Groot N.N."/>
        </authorList>
    </citation>
    <scope>NUCLEOTIDE SEQUENCE [LARGE SCALE GENOMIC DNA]</scope>
    <source>
        <strain>J11</strain>
        <strain evidence="2">PG 39</strain>
    </source>
</reference>
<sequence length="181" mass="19597">MLQQIPGFRFLMVIDEAPMPAPGASSTPTPSVSGGVCHLDGQAQNLTIVTPSGASKRQLHRLIHLALEICVGLKPETKLASLELGRSARVHIMSQLRKRHPKHASEQVTMVHLDSLHLRPHHSQELLEVFGTCTMAITRGAATGLKTQSAALGRSVHAFTATLSPRPHSIVGWALLSFRVF</sequence>
<protein>
    <submittedName>
        <fullName evidence="1">Uncharacterized protein</fullName>
    </submittedName>
</protein>
<keyword evidence="2" id="KW-1185">Reference proteome</keyword>
<dbReference type="RefSeq" id="WP_092283594.1">
    <property type="nucleotide sequence ID" value="NZ_FOPJ01000001.1"/>
</dbReference>